<dbReference type="Pfam" id="PF09949">
    <property type="entry name" value="APP1_cat"/>
    <property type="match status" value="1"/>
</dbReference>
<dbReference type="SUPFAM" id="SSF51735">
    <property type="entry name" value="NAD(P)-binding Rossmann-fold domains"/>
    <property type="match status" value="1"/>
</dbReference>
<reference evidence="3" key="1">
    <citation type="journal article" date="2017" name="Genome Biol.">
        <title>Comparative genomics reveals high biological diversity and specific adaptations in the industrially and medically important fungal genus Aspergillus.</title>
        <authorList>
            <person name="de Vries R.P."/>
            <person name="Riley R."/>
            <person name="Wiebenga A."/>
            <person name="Aguilar-Osorio G."/>
            <person name="Amillis S."/>
            <person name="Uchima C.A."/>
            <person name="Anderluh G."/>
            <person name="Asadollahi M."/>
            <person name="Askin M."/>
            <person name="Barry K."/>
            <person name="Battaglia E."/>
            <person name="Bayram O."/>
            <person name="Benocci T."/>
            <person name="Braus-Stromeyer S.A."/>
            <person name="Caldana C."/>
            <person name="Canovas D."/>
            <person name="Cerqueira G.C."/>
            <person name="Chen F."/>
            <person name="Chen W."/>
            <person name="Choi C."/>
            <person name="Clum A."/>
            <person name="Dos Santos R.A."/>
            <person name="Damasio A.R."/>
            <person name="Diallinas G."/>
            <person name="Emri T."/>
            <person name="Fekete E."/>
            <person name="Flipphi M."/>
            <person name="Freyberg S."/>
            <person name="Gallo A."/>
            <person name="Gournas C."/>
            <person name="Habgood R."/>
            <person name="Hainaut M."/>
            <person name="Harispe M.L."/>
            <person name="Henrissat B."/>
            <person name="Hilden K.S."/>
            <person name="Hope R."/>
            <person name="Hossain A."/>
            <person name="Karabika E."/>
            <person name="Karaffa L."/>
            <person name="Karanyi Z."/>
            <person name="Krasevec N."/>
            <person name="Kuo A."/>
            <person name="Kusch H."/>
            <person name="LaButti K."/>
            <person name="Lagendijk E.L."/>
            <person name="Lapidus A."/>
            <person name="Levasseur A."/>
            <person name="Lindquist E."/>
            <person name="Lipzen A."/>
            <person name="Logrieco A.F."/>
            <person name="MacCabe A."/>
            <person name="Maekelae M.R."/>
            <person name="Malavazi I."/>
            <person name="Melin P."/>
            <person name="Meyer V."/>
            <person name="Mielnichuk N."/>
            <person name="Miskei M."/>
            <person name="Molnar A.P."/>
            <person name="Mule G."/>
            <person name="Ngan C.Y."/>
            <person name="Orejas M."/>
            <person name="Orosz E."/>
            <person name="Ouedraogo J.P."/>
            <person name="Overkamp K.M."/>
            <person name="Park H.-S."/>
            <person name="Perrone G."/>
            <person name="Piumi F."/>
            <person name="Punt P.J."/>
            <person name="Ram A.F."/>
            <person name="Ramon A."/>
            <person name="Rauscher S."/>
            <person name="Record E."/>
            <person name="Riano-Pachon D.M."/>
            <person name="Robert V."/>
            <person name="Roehrig J."/>
            <person name="Ruller R."/>
            <person name="Salamov A."/>
            <person name="Salih N.S."/>
            <person name="Samson R.A."/>
            <person name="Sandor E."/>
            <person name="Sanguinetti M."/>
            <person name="Schuetze T."/>
            <person name="Sepcic K."/>
            <person name="Shelest E."/>
            <person name="Sherlock G."/>
            <person name="Sophianopoulou V."/>
            <person name="Squina F.M."/>
            <person name="Sun H."/>
            <person name="Susca A."/>
            <person name="Todd R.B."/>
            <person name="Tsang A."/>
            <person name="Unkles S.E."/>
            <person name="van de Wiele N."/>
            <person name="van Rossen-Uffink D."/>
            <person name="Oliveira J.V."/>
            <person name="Vesth T.C."/>
            <person name="Visser J."/>
            <person name="Yu J.-H."/>
            <person name="Zhou M."/>
            <person name="Andersen M.R."/>
            <person name="Archer D.B."/>
            <person name="Baker S.E."/>
            <person name="Benoit I."/>
            <person name="Brakhage A.A."/>
            <person name="Braus G.H."/>
            <person name="Fischer R."/>
            <person name="Frisvad J.C."/>
            <person name="Goldman G.H."/>
            <person name="Houbraken J."/>
            <person name="Oakley B."/>
            <person name="Pocsi I."/>
            <person name="Scazzocchio C."/>
            <person name="Seiboth B."/>
            <person name="vanKuyk P.A."/>
            <person name="Wortman J."/>
            <person name="Dyer P.S."/>
            <person name="Grigoriev I.V."/>
        </authorList>
    </citation>
    <scope>NUCLEOTIDE SEQUENCE [LARGE SCALE GENOMIC DNA]</scope>
    <source>
        <strain evidence="3">DTO 134E9</strain>
    </source>
</reference>
<dbReference type="InterPro" id="IPR020843">
    <property type="entry name" value="ER"/>
</dbReference>
<dbReference type="Proteomes" id="UP000184383">
    <property type="component" value="Unassembled WGS sequence"/>
</dbReference>
<dbReference type="VEuPathDB" id="FungiDB:ASPWEDRAFT_106996"/>
<dbReference type="InterPro" id="IPR019236">
    <property type="entry name" value="APP1_cat"/>
</dbReference>
<dbReference type="GeneID" id="63743700"/>
<dbReference type="InterPro" id="IPR011032">
    <property type="entry name" value="GroES-like_sf"/>
</dbReference>
<gene>
    <name evidence="2" type="ORF">ASPWEDRAFT_106996</name>
</gene>
<dbReference type="InterPro" id="IPR052935">
    <property type="entry name" value="Mg2+_PAP"/>
</dbReference>
<name>A0A1L9RPA8_ASPWE</name>
<dbReference type="GO" id="GO:0016491">
    <property type="term" value="F:oxidoreductase activity"/>
    <property type="evidence" value="ECO:0007669"/>
    <property type="project" value="InterPro"/>
</dbReference>
<accession>A0A1L9RPA8</accession>
<dbReference type="AlphaFoldDB" id="A0A1L9RPA8"/>
<dbReference type="GO" id="GO:0008195">
    <property type="term" value="F:phosphatidate phosphatase activity"/>
    <property type="evidence" value="ECO:0007669"/>
    <property type="project" value="InterPro"/>
</dbReference>
<dbReference type="Gene3D" id="3.40.50.720">
    <property type="entry name" value="NAD(P)-binding Rossmann-like Domain"/>
    <property type="match status" value="1"/>
</dbReference>
<dbReference type="OrthoDB" id="414243at2759"/>
<evidence type="ECO:0000313" key="3">
    <source>
        <dbReference type="Proteomes" id="UP000184383"/>
    </source>
</evidence>
<protein>
    <recommendedName>
        <fullName evidence="1">Enoyl reductase (ER) domain-containing protein</fullName>
    </recommendedName>
</protein>
<dbReference type="SUPFAM" id="SSF50129">
    <property type="entry name" value="GroES-like"/>
    <property type="match status" value="1"/>
</dbReference>
<organism evidence="2 3">
    <name type="scientific">Aspergillus wentii DTO 134E9</name>
    <dbReference type="NCBI Taxonomy" id="1073089"/>
    <lineage>
        <taxon>Eukaryota</taxon>
        <taxon>Fungi</taxon>
        <taxon>Dikarya</taxon>
        <taxon>Ascomycota</taxon>
        <taxon>Pezizomycotina</taxon>
        <taxon>Eurotiomycetes</taxon>
        <taxon>Eurotiomycetidae</taxon>
        <taxon>Eurotiales</taxon>
        <taxon>Aspergillaceae</taxon>
        <taxon>Aspergillus</taxon>
        <taxon>Aspergillus subgen. Cremei</taxon>
    </lineage>
</organism>
<dbReference type="GO" id="GO:0030479">
    <property type="term" value="C:actin cortical patch"/>
    <property type="evidence" value="ECO:0007669"/>
    <property type="project" value="TreeGrafter"/>
</dbReference>
<dbReference type="PANTHER" id="PTHR28208">
    <property type="entry name" value="PHOSPHATIDATE PHOSPHATASE APP1"/>
    <property type="match status" value="1"/>
</dbReference>
<dbReference type="PANTHER" id="PTHR28208:SF1">
    <property type="entry name" value="FILAMENT ORGANIZATION PROTEIN APP1-LIKE, PUTATIVE (AFU_ORTHOLOGUE AFUA_1G06650)-RELATED"/>
    <property type="match status" value="1"/>
</dbReference>
<dbReference type="STRING" id="1073089.A0A1L9RPA8"/>
<evidence type="ECO:0000259" key="1">
    <source>
        <dbReference type="SMART" id="SM00829"/>
    </source>
</evidence>
<dbReference type="Gene3D" id="3.90.180.10">
    <property type="entry name" value="Medium-chain alcohol dehydrogenases, catalytic domain"/>
    <property type="match status" value="1"/>
</dbReference>
<dbReference type="EMBL" id="KV878211">
    <property type="protein sequence ID" value="OJJ36677.1"/>
    <property type="molecule type" value="Genomic_DNA"/>
</dbReference>
<dbReference type="Pfam" id="PF13602">
    <property type="entry name" value="ADH_zinc_N_2"/>
    <property type="match status" value="1"/>
</dbReference>
<sequence length="769" mass="85990">MNSPHPEIEKDTATSKLGWLSRPWKGIGSSSIILHFVSSLLGWNQPSIQVAEPSQNTVWLLDNTAYRRPSSNSTKQSWHVEVIACVFEKHGRKDISKFVATVADLIGLDGEVGTEKEIRQRIAQRLRPFLDQIEPAHVMTMEIPLPNNTIQIHPIGPTEKSGISSQDVSLGSQHIKDGTKVQPYLRGWDETISMDTIFAAPEGWMVISDIDDTIKHTMTSVPTGILRTTFAEEARPIRGMPELYSHIQNELAPAWFYLSASPYNLYPFLREFLHTQYLAGTLILRDSSWMDFSGFIKSYTENTQEYKVSRMEKIHSWLPQRRVLCIGDSTQKDPEAYAEVYKKYPGWIQAIFIRKVTDVPRMEKQNAPERFETAFKGIPAHIWKPAKPQSATMDEQTFIPDTMRALYYSPPPTATTDIMTVDGPNIPSKLIFDTDFPTPKPSPSQYLIKVLTAAFSHDELRIARSLNPTKSVPQIPLHNICGTVISTPTQDHWNEEGPKFKVDDIVFGLISRTRDGAAADYVLATEDELARKPKNISAAEAATIPTPALTAWQALFDYSGFDQTQTVSGHFRFLVTNAYDSEVGRQAIQLLRSRTIFPHARPWICATCSSAEHEKILRTESHVNEVIVAPLPLSEDFDLAAVFRDHCWKHVDIVIDCVGGKMFQQAHSPNVVKPDGVVLTAVDPTPAQTERNTIDDTQSRKKGLLSRFIAVRPDGEGLSRIAMLVEENILRGRVESIVDLVNGPDILSAGAAGAAGGRRGEMMVFRVNP</sequence>
<keyword evidence="3" id="KW-1185">Reference proteome</keyword>
<feature type="domain" description="Enoyl reductase (ER)" evidence="1">
    <location>
        <begin position="425"/>
        <end position="764"/>
    </location>
</feature>
<dbReference type="RefSeq" id="XP_040690353.1">
    <property type="nucleotide sequence ID" value="XM_040827852.1"/>
</dbReference>
<dbReference type="CDD" id="cd05289">
    <property type="entry name" value="MDR_like_2"/>
    <property type="match status" value="1"/>
</dbReference>
<dbReference type="SMART" id="SM00829">
    <property type="entry name" value="PKS_ER"/>
    <property type="match status" value="1"/>
</dbReference>
<dbReference type="InterPro" id="IPR036291">
    <property type="entry name" value="NAD(P)-bd_dom_sf"/>
</dbReference>
<proteinExistence type="predicted"/>
<evidence type="ECO:0000313" key="2">
    <source>
        <dbReference type="EMBL" id="OJJ36677.1"/>
    </source>
</evidence>